<evidence type="ECO:0000313" key="2">
    <source>
        <dbReference type="Proteomes" id="UP001303160"/>
    </source>
</evidence>
<evidence type="ECO:0000313" key="1">
    <source>
        <dbReference type="EMBL" id="KAK4205768.1"/>
    </source>
</evidence>
<dbReference type="EMBL" id="MU863875">
    <property type="protein sequence ID" value="KAK4205768.1"/>
    <property type="molecule type" value="Genomic_DNA"/>
</dbReference>
<keyword evidence="2" id="KW-1185">Reference proteome</keyword>
<name>A0AAN6XSI2_9PEZI</name>
<proteinExistence type="predicted"/>
<reference evidence="1" key="2">
    <citation type="submission" date="2023-05" db="EMBL/GenBank/DDBJ databases">
        <authorList>
            <consortium name="Lawrence Berkeley National Laboratory"/>
            <person name="Steindorff A."/>
            <person name="Hensen N."/>
            <person name="Bonometti L."/>
            <person name="Westerberg I."/>
            <person name="Brannstrom I.O."/>
            <person name="Guillou S."/>
            <person name="Cros-Aarteil S."/>
            <person name="Calhoun S."/>
            <person name="Haridas S."/>
            <person name="Kuo A."/>
            <person name="Mondo S."/>
            <person name="Pangilinan J."/>
            <person name="Riley R."/>
            <person name="Labutti K."/>
            <person name="Andreopoulos B."/>
            <person name="Lipzen A."/>
            <person name="Chen C."/>
            <person name="Yanf M."/>
            <person name="Daum C."/>
            <person name="Ng V."/>
            <person name="Clum A."/>
            <person name="Ohm R."/>
            <person name="Martin F."/>
            <person name="Silar P."/>
            <person name="Natvig D."/>
            <person name="Lalanne C."/>
            <person name="Gautier V."/>
            <person name="Ament-Velasquez S.L."/>
            <person name="Kruys A."/>
            <person name="Hutchinson M.I."/>
            <person name="Powell A.J."/>
            <person name="Barry K."/>
            <person name="Miller A.N."/>
            <person name="Grigoriev I.V."/>
            <person name="Debuchy R."/>
            <person name="Gladieux P."/>
            <person name="Thoren M.H."/>
            <person name="Johannesson H."/>
        </authorList>
    </citation>
    <scope>NUCLEOTIDE SEQUENCE</scope>
    <source>
        <strain evidence="1">CBS 315.58</strain>
    </source>
</reference>
<reference evidence="1" key="1">
    <citation type="journal article" date="2023" name="Mol. Phylogenet. Evol.">
        <title>Genome-scale phylogeny and comparative genomics of the fungal order Sordariales.</title>
        <authorList>
            <person name="Hensen N."/>
            <person name="Bonometti L."/>
            <person name="Westerberg I."/>
            <person name="Brannstrom I.O."/>
            <person name="Guillou S."/>
            <person name="Cros-Aarteil S."/>
            <person name="Calhoun S."/>
            <person name="Haridas S."/>
            <person name="Kuo A."/>
            <person name="Mondo S."/>
            <person name="Pangilinan J."/>
            <person name="Riley R."/>
            <person name="LaButti K."/>
            <person name="Andreopoulos B."/>
            <person name="Lipzen A."/>
            <person name="Chen C."/>
            <person name="Yan M."/>
            <person name="Daum C."/>
            <person name="Ng V."/>
            <person name="Clum A."/>
            <person name="Steindorff A."/>
            <person name="Ohm R.A."/>
            <person name="Martin F."/>
            <person name="Silar P."/>
            <person name="Natvig D.O."/>
            <person name="Lalanne C."/>
            <person name="Gautier V."/>
            <person name="Ament-Velasquez S.L."/>
            <person name="Kruys A."/>
            <person name="Hutchinson M.I."/>
            <person name="Powell A.J."/>
            <person name="Barry K."/>
            <person name="Miller A.N."/>
            <person name="Grigoriev I.V."/>
            <person name="Debuchy R."/>
            <person name="Gladieux P."/>
            <person name="Hiltunen Thoren M."/>
            <person name="Johannesson H."/>
        </authorList>
    </citation>
    <scope>NUCLEOTIDE SEQUENCE</scope>
    <source>
        <strain evidence="1">CBS 315.58</strain>
    </source>
</reference>
<evidence type="ECO:0008006" key="3">
    <source>
        <dbReference type="Google" id="ProtNLM"/>
    </source>
</evidence>
<sequence length="251" mass="28446">MNLVRRLTPEWIAYIESIMGGERQGFIKAMGDRIYTNELTSHLLFPGSTVSINIMTAVLNYIASAANRHHGGDVKSPKVVAIPHKWYDAYVVDKYLNGDDAARKILDGHFNVRPDNFDKIFCIIVPILRKPDHWTLGVIYPQARGFAHLNSEWPLDPDENISQLRYILQVIKGADYDAQEWGLLPWFYYSPRQACEGDSGVCAIANAECAVLGVNPRESWDPIDVRDHKRLMVGALLLCRDYSKLVRMGDV</sequence>
<accession>A0AAN6XSI2</accession>
<protein>
    <recommendedName>
        <fullName evidence="3">Ubiquitin-like protease family profile domain-containing protein</fullName>
    </recommendedName>
</protein>
<organism evidence="1 2">
    <name type="scientific">Triangularia verruculosa</name>
    <dbReference type="NCBI Taxonomy" id="2587418"/>
    <lineage>
        <taxon>Eukaryota</taxon>
        <taxon>Fungi</taxon>
        <taxon>Dikarya</taxon>
        <taxon>Ascomycota</taxon>
        <taxon>Pezizomycotina</taxon>
        <taxon>Sordariomycetes</taxon>
        <taxon>Sordariomycetidae</taxon>
        <taxon>Sordariales</taxon>
        <taxon>Podosporaceae</taxon>
        <taxon>Triangularia</taxon>
    </lineage>
</organism>
<dbReference type="InterPro" id="IPR038765">
    <property type="entry name" value="Papain-like_cys_pep_sf"/>
</dbReference>
<dbReference type="Gene3D" id="3.40.395.10">
    <property type="entry name" value="Adenoviral Proteinase, Chain A"/>
    <property type="match status" value="1"/>
</dbReference>
<dbReference type="Proteomes" id="UP001303160">
    <property type="component" value="Unassembled WGS sequence"/>
</dbReference>
<dbReference type="AlphaFoldDB" id="A0AAN6XSI2"/>
<gene>
    <name evidence="1" type="ORF">QBC40DRAFT_1936</name>
</gene>
<dbReference type="SUPFAM" id="SSF54001">
    <property type="entry name" value="Cysteine proteinases"/>
    <property type="match status" value="1"/>
</dbReference>
<comment type="caution">
    <text evidence="1">The sequence shown here is derived from an EMBL/GenBank/DDBJ whole genome shotgun (WGS) entry which is preliminary data.</text>
</comment>